<dbReference type="Proteomes" id="UP001198602">
    <property type="component" value="Unassembled WGS sequence"/>
</dbReference>
<dbReference type="EMBL" id="JAHYBX010000002">
    <property type="protein sequence ID" value="MCA1856104.1"/>
    <property type="molecule type" value="Genomic_DNA"/>
</dbReference>
<protein>
    <recommendedName>
        <fullName evidence="3">DUF2591 domain-containing protein</fullName>
    </recommendedName>
</protein>
<gene>
    <name evidence="1" type="ORF">LE190_09220</name>
</gene>
<accession>A0ABS7YCW0</accession>
<sequence length="145" mass="15957">MDALTKAILFRSEKFDCTSDLPENDNAGNRLYGGDLAQFLCARLKAKGLDAGFLDEDWGWLVFGKAAPSTSFEIAVYQFSEPDEGSCPGAPEWGLRMQAFQRRNLLGIWPSKRRIHVPPAIEAAIMDAIDEIGASPRAWEEAPPG</sequence>
<keyword evidence="2" id="KW-1185">Reference proteome</keyword>
<name>A0ABS7YCW0_9BURK</name>
<evidence type="ECO:0008006" key="3">
    <source>
        <dbReference type="Google" id="ProtNLM"/>
    </source>
</evidence>
<reference evidence="1 2" key="1">
    <citation type="submission" date="2021-07" db="EMBL/GenBank/DDBJ databases">
        <title>Characterization of Violacein-producing bacteria and related species.</title>
        <authorList>
            <person name="Wilson H.S."/>
            <person name="De Leon M.E."/>
        </authorList>
    </citation>
    <scope>NUCLEOTIDE SEQUENCE [LARGE SCALE GENOMIC DNA]</scope>
    <source>
        <strain evidence="1 2">HSC-2F05</strain>
    </source>
</reference>
<dbReference type="RefSeq" id="WP_225238407.1">
    <property type="nucleotide sequence ID" value="NZ_JAHYBX010000002.1"/>
</dbReference>
<evidence type="ECO:0000313" key="1">
    <source>
        <dbReference type="EMBL" id="MCA1856104.1"/>
    </source>
</evidence>
<organism evidence="1 2">
    <name type="scientific">Massilia hydrophila</name>
    <dbReference type="NCBI Taxonomy" id="3044279"/>
    <lineage>
        <taxon>Bacteria</taxon>
        <taxon>Pseudomonadati</taxon>
        <taxon>Pseudomonadota</taxon>
        <taxon>Betaproteobacteria</taxon>
        <taxon>Burkholderiales</taxon>
        <taxon>Oxalobacteraceae</taxon>
        <taxon>Telluria group</taxon>
        <taxon>Massilia</taxon>
    </lineage>
</organism>
<evidence type="ECO:0000313" key="2">
    <source>
        <dbReference type="Proteomes" id="UP001198602"/>
    </source>
</evidence>
<proteinExistence type="predicted"/>
<comment type="caution">
    <text evidence="1">The sequence shown here is derived from an EMBL/GenBank/DDBJ whole genome shotgun (WGS) entry which is preliminary data.</text>
</comment>